<dbReference type="Gene3D" id="3.40.50.1820">
    <property type="entry name" value="alpha/beta hydrolase"/>
    <property type="match status" value="1"/>
</dbReference>
<dbReference type="InterPro" id="IPR000073">
    <property type="entry name" value="AB_hydrolase_1"/>
</dbReference>
<keyword evidence="2" id="KW-0378">Hydrolase</keyword>
<keyword evidence="3" id="KW-1185">Reference proteome</keyword>
<dbReference type="PANTHER" id="PTHR46438">
    <property type="entry name" value="ALPHA/BETA-HYDROLASES SUPERFAMILY PROTEIN"/>
    <property type="match status" value="1"/>
</dbReference>
<name>A0ABV4DY46_9CLOT</name>
<comment type="caution">
    <text evidence="2">The sequence shown here is derived from an EMBL/GenBank/DDBJ whole genome shotgun (WGS) entry which is preliminary data.</text>
</comment>
<evidence type="ECO:0000259" key="1">
    <source>
        <dbReference type="Pfam" id="PF12697"/>
    </source>
</evidence>
<gene>
    <name evidence="2" type="ORF">AB8S09_09460</name>
</gene>
<evidence type="ECO:0000313" key="3">
    <source>
        <dbReference type="Proteomes" id="UP001565220"/>
    </source>
</evidence>
<dbReference type="EMBL" id="JBGFFE010000012">
    <property type="protein sequence ID" value="MEY8763862.1"/>
    <property type="molecule type" value="Genomic_DNA"/>
</dbReference>
<reference evidence="2 3" key="1">
    <citation type="submission" date="2024-08" db="EMBL/GenBank/DDBJ databases">
        <title>Clostridium lapicellarii sp. nov., and Clostridium renhuaiense sp. nov., two species isolated from the mud in a fermentation cellar used for producing sauce-flavour Chinese liquors.</title>
        <authorList>
            <person name="Yang F."/>
            <person name="Wang H."/>
            <person name="Chen L.Q."/>
            <person name="Zhou N."/>
            <person name="Lu J.J."/>
            <person name="Pu X.X."/>
            <person name="Wan B."/>
            <person name="Wang L."/>
            <person name="Liu S.J."/>
        </authorList>
    </citation>
    <scope>NUCLEOTIDE SEQUENCE [LARGE SCALE GENOMIC DNA]</scope>
    <source>
        <strain evidence="2 3">MT-113</strain>
    </source>
</reference>
<feature type="domain" description="AB hydrolase-1" evidence="1">
    <location>
        <begin position="67"/>
        <end position="342"/>
    </location>
</feature>
<dbReference type="InterPro" id="IPR029058">
    <property type="entry name" value="AB_hydrolase_fold"/>
</dbReference>
<dbReference type="Pfam" id="PF12697">
    <property type="entry name" value="Abhydrolase_6"/>
    <property type="match status" value="1"/>
</dbReference>
<accession>A0ABV4DY46</accession>
<dbReference type="PANTHER" id="PTHR46438:SF2">
    <property type="entry name" value="ALPHA_BETA-HYDROLASES SUPERFAMILY PROTEIN"/>
    <property type="match status" value="1"/>
</dbReference>
<dbReference type="GO" id="GO:0016787">
    <property type="term" value="F:hydrolase activity"/>
    <property type="evidence" value="ECO:0007669"/>
    <property type="project" value="UniProtKB-KW"/>
</dbReference>
<sequence length="353" mass="39862">MSISLGIILILLICGTVIVIRYFHANMHYDEALISKVRQAGFNDKLIKLPDGSTIRYGEGPDNGPALLLIHGQTTAWKDYDTVLPKLSESFHIYAVDCYGHGRSSHEAALYSCQANGNAFIWLIDNIIKENCFISGHSSGGILAAWVAANAPNQVNGVLLEDPPFFSVTPEEVQEAKGACAWYETYLVTHSFLSRHFETDFTLYYLKHSYILSLFGGLQNKIVKSAAKYRRSNPGKPIKIFWIPHIWLRPLLYMDNYDPRFGDAFYDGSWMKDIDQENILKSIKCPVIYLKADTQYGKDDVLYAANTDDDANKVQSLLCNCKRINIKSGHDIHLEHPDVFISACKKLLNKSRK</sequence>
<evidence type="ECO:0000313" key="2">
    <source>
        <dbReference type="EMBL" id="MEY8763862.1"/>
    </source>
</evidence>
<dbReference type="Proteomes" id="UP001565220">
    <property type="component" value="Unassembled WGS sequence"/>
</dbReference>
<dbReference type="RefSeq" id="WP_294182702.1">
    <property type="nucleotide sequence ID" value="NZ_JBGFFE010000012.1"/>
</dbReference>
<proteinExistence type="predicted"/>
<organism evidence="2 3">
    <name type="scientific">Clostridium lapidicellarium</name>
    <dbReference type="NCBI Taxonomy" id="3240931"/>
    <lineage>
        <taxon>Bacteria</taxon>
        <taxon>Bacillati</taxon>
        <taxon>Bacillota</taxon>
        <taxon>Clostridia</taxon>
        <taxon>Eubacteriales</taxon>
        <taxon>Clostridiaceae</taxon>
        <taxon>Clostridium</taxon>
    </lineage>
</organism>
<protein>
    <submittedName>
        <fullName evidence="2">Alpha/beta fold hydrolase</fullName>
    </submittedName>
</protein>
<dbReference type="SUPFAM" id="SSF53474">
    <property type="entry name" value="alpha/beta-Hydrolases"/>
    <property type="match status" value="1"/>
</dbReference>